<dbReference type="InterPro" id="IPR044161">
    <property type="entry name" value="SPS"/>
</dbReference>
<comment type="catalytic activity">
    <reaction evidence="5">
        <text>beta-D-fructose 6-phosphate + UDP-alpha-D-glucose = sucrose 6(F)-phosphate + UDP + H(+)</text>
        <dbReference type="Rhea" id="RHEA:22172"/>
        <dbReference type="ChEBI" id="CHEBI:15378"/>
        <dbReference type="ChEBI" id="CHEBI:57634"/>
        <dbReference type="ChEBI" id="CHEBI:57723"/>
        <dbReference type="ChEBI" id="CHEBI:58223"/>
        <dbReference type="ChEBI" id="CHEBI:58885"/>
        <dbReference type="EC" id="2.4.1.14"/>
    </reaction>
</comment>
<evidence type="ECO:0000259" key="6">
    <source>
        <dbReference type="Pfam" id="PF00534"/>
    </source>
</evidence>
<feature type="domain" description="Sucrose synthase first GT-B" evidence="7">
    <location>
        <begin position="5"/>
        <end position="232"/>
    </location>
</feature>
<dbReference type="SUPFAM" id="SSF53756">
    <property type="entry name" value="UDP-Glycosyltransferase/glycogen phosphorylase"/>
    <property type="match status" value="1"/>
</dbReference>
<dbReference type="AlphaFoldDB" id="A0A3S9SX58"/>
<evidence type="ECO:0000256" key="4">
    <source>
        <dbReference type="ARBA" id="ARBA00022679"/>
    </source>
</evidence>
<reference evidence="8 9" key="1">
    <citation type="submission" date="2016-07" db="EMBL/GenBank/DDBJ databases">
        <title>Genome and transcriptome analysis of iron-reducing fermentative bacteria Anoxybacter fermentans.</title>
        <authorList>
            <person name="Zeng X."/>
            <person name="Shao Z."/>
        </authorList>
    </citation>
    <scope>NUCLEOTIDE SEQUENCE [LARGE SCALE GENOMIC DNA]</scope>
    <source>
        <strain evidence="8 9">DY22613</strain>
    </source>
</reference>
<evidence type="ECO:0000313" key="9">
    <source>
        <dbReference type="Proteomes" id="UP000267250"/>
    </source>
</evidence>
<proteinExistence type="inferred from homology"/>
<name>A0A3S9SX58_9FIRM</name>
<dbReference type="InterPro" id="IPR000368">
    <property type="entry name" value="Sucrose_synth_GT-B1"/>
</dbReference>
<dbReference type="KEGG" id="aft:BBF96_05250"/>
<keyword evidence="3" id="KW-0328">Glycosyltransferase</keyword>
<evidence type="ECO:0000256" key="3">
    <source>
        <dbReference type="ARBA" id="ARBA00022676"/>
    </source>
</evidence>
<sequence length="495" mass="56572">MRIAFLNPQGNFDPEDRYWTEHPDFGGQLVYVKEVAQAMARQGIKVDIFTRRIVDPDWPGFESHIDYYPGVENLRIIRISFGGEKFLRKEDLWPHIDEYVNGICKYYQEKNCKPDFITTHYGDGGLAGALLKEKLGVPFTFTAHSLGAQKLDKLGATPENIRELNDIYHFTNRIPAERICMSNSAVNIVSTRMERFKQYSHHVYRGAIDVEDDKRFAVIPPGVNTKIFYPDCAGKCEQNIEKKIKTSFHRDLNPERLDFPCIIASSRLDPKKNHIGLVRAYAGNQKLLEKANLCIIVRGMENPWQEYTRLEGVEGQVLAQIIRTIEKKGIRGNVCFINLESQKELAECYRYFAKKGGIFALTALYEPFGLAPLEAAACGLPVVVTRNGGPSESFSDGKQEFAVLINPESEKEIAEGLLRLIDNHKEWQKIRQAGLERIKNRYTWDKTASGYLEVIERLLENGEHVERKITGWEISLKRLSELYFGEGKINDSDEV</sequence>
<evidence type="ECO:0000259" key="7">
    <source>
        <dbReference type="Pfam" id="PF00862"/>
    </source>
</evidence>
<evidence type="ECO:0000256" key="5">
    <source>
        <dbReference type="ARBA" id="ARBA00047471"/>
    </source>
</evidence>
<protein>
    <recommendedName>
        <fullName evidence="2">sucrose-phosphate synthase</fullName>
        <ecNumber evidence="2">2.4.1.14</ecNumber>
    </recommendedName>
</protein>
<keyword evidence="9" id="KW-1185">Reference proteome</keyword>
<comment type="similarity">
    <text evidence="1">Belongs to the glycosyltransferase 1 family.</text>
</comment>
<dbReference type="PANTHER" id="PTHR46039:SF5">
    <property type="entry name" value="SUCROSE-PHOSPHATE SYNTHASE 3-RELATED"/>
    <property type="match status" value="1"/>
</dbReference>
<dbReference type="InterPro" id="IPR001296">
    <property type="entry name" value="Glyco_trans_1"/>
</dbReference>
<evidence type="ECO:0000256" key="2">
    <source>
        <dbReference type="ARBA" id="ARBA00012536"/>
    </source>
</evidence>
<dbReference type="EMBL" id="CP016379">
    <property type="protein sequence ID" value="AZR72848.1"/>
    <property type="molecule type" value="Genomic_DNA"/>
</dbReference>
<evidence type="ECO:0000256" key="1">
    <source>
        <dbReference type="ARBA" id="ARBA00006530"/>
    </source>
</evidence>
<dbReference type="Pfam" id="PF00534">
    <property type="entry name" value="Glycos_transf_1"/>
    <property type="match status" value="1"/>
</dbReference>
<dbReference type="OrthoDB" id="9795068at2"/>
<feature type="domain" description="Glycosyl transferase family 1" evidence="6">
    <location>
        <begin position="254"/>
        <end position="434"/>
    </location>
</feature>
<dbReference type="Gene3D" id="3.40.50.2000">
    <property type="entry name" value="Glycogen Phosphorylase B"/>
    <property type="match status" value="2"/>
</dbReference>
<accession>A0A3S9SX58</accession>
<gene>
    <name evidence="8" type="ORF">BBF96_05250</name>
</gene>
<dbReference type="EC" id="2.4.1.14" evidence="2"/>
<dbReference type="GO" id="GO:0046524">
    <property type="term" value="F:sucrose-phosphate synthase activity"/>
    <property type="evidence" value="ECO:0007669"/>
    <property type="project" value="UniProtKB-EC"/>
</dbReference>
<dbReference type="Pfam" id="PF00862">
    <property type="entry name" value="GT-B_Sucrose_synth"/>
    <property type="match status" value="1"/>
</dbReference>
<dbReference type="RefSeq" id="WP_127016183.1">
    <property type="nucleotide sequence ID" value="NZ_CP016379.1"/>
</dbReference>
<organism evidence="8 9">
    <name type="scientific">Anoxybacter fermentans</name>
    <dbReference type="NCBI Taxonomy" id="1323375"/>
    <lineage>
        <taxon>Bacteria</taxon>
        <taxon>Bacillati</taxon>
        <taxon>Bacillota</taxon>
        <taxon>Clostridia</taxon>
        <taxon>Halanaerobiales</taxon>
        <taxon>Anoxybacter</taxon>
    </lineage>
</organism>
<keyword evidence="4" id="KW-0808">Transferase</keyword>
<dbReference type="PANTHER" id="PTHR46039">
    <property type="entry name" value="SUCROSE-PHOSPHATE SYNTHASE 3-RELATED"/>
    <property type="match status" value="1"/>
</dbReference>
<dbReference type="Proteomes" id="UP000267250">
    <property type="component" value="Chromosome"/>
</dbReference>
<evidence type="ECO:0000313" key="8">
    <source>
        <dbReference type="EMBL" id="AZR72848.1"/>
    </source>
</evidence>